<sequence>MGEKRHMTFSDEGYGPRFEYLAPLLAKRGYTPRVICESAGTMAEDAATMRAAFEMAEKTLKNLNNSAVARHVK</sequence>
<accession>A0A645HWV2</accession>
<name>A0A645HWV2_9ZZZZ</name>
<evidence type="ECO:0008006" key="2">
    <source>
        <dbReference type="Google" id="ProtNLM"/>
    </source>
</evidence>
<comment type="caution">
    <text evidence="1">The sequence shown here is derived from an EMBL/GenBank/DDBJ whole genome shotgun (WGS) entry which is preliminary data.</text>
</comment>
<organism evidence="1">
    <name type="scientific">bioreactor metagenome</name>
    <dbReference type="NCBI Taxonomy" id="1076179"/>
    <lineage>
        <taxon>unclassified sequences</taxon>
        <taxon>metagenomes</taxon>
        <taxon>ecological metagenomes</taxon>
    </lineage>
</organism>
<reference evidence="1" key="1">
    <citation type="submission" date="2019-08" db="EMBL/GenBank/DDBJ databases">
        <authorList>
            <person name="Kucharzyk K."/>
            <person name="Murdoch R.W."/>
            <person name="Higgins S."/>
            <person name="Loffler F."/>
        </authorList>
    </citation>
    <scope>NUCLEOTIDE SEQUENCE</scope>
</reference>
<evidence type="ECO:0000313" key="1">
    <source>
        <dbReference type="EMBL" id="MPN43066.1"/>
    </source>
</evidence>
<dbReference type="EMBL" id="VSSQ01101227">
    <property type="protein sequence ID" value="MPN43066.1"/>
    <property type="molecule type" value="Genomic_DNA"/>
</dbReference>
<dbReference type="AlphaFoldDB" id="A0A645HWV2"/>
<gene>
    <name evidence="1" type="ORF">SDC9_190625</name>
</gene>
<protein>
    <recommendedName>
        <fullName evidence="2">Sugar phosphate isomerase/epimerase</fullName>
    </recommendedName>
</protein>
<proteinExistence type="predicted"/>